<dbReference type="RefSeq" id="WP_322498342.1">
    <property type="nucleotide sequence ID" value="NZ_JARGYU010000001.1"/>
</dbReference>
<gene>
    <name evidence="1" type="ORF">Lyticum_00061</name>
</gene>
<dbReference type="InterPro" id="IPR036768">
    <property type="entry name" value="PolIII_chi_sf"/>
</dbReference>
<sequence>MSELITHELTICLFSHENHIMSTIKIIEKVINIPKKLVWFIQKDDIIKEMDDKLWTYSQLSFLPHAIDLDPFHEQQPIIITNNPSKFSKSHQILLITECWLNSYNQLLWQDFMIEYEKIIIILLDSSKISAKKKLDNLFSEYNNKVNKILLTYFDNNQNKWNKETISG</sequence>
<name>A0AAE5AHE1_9RICK</name>
<dbReference type="GO" id="GO:0006260">
    <property type="term" value="P:DNA replication"/>
    <property type="evidence" value="ECO:0007669"/>
    <property type="project" value="InterPro"/>
</dbReference>
<dbReference type="Gene3D" id="3.40.50.10110">
    <property type="entry name" value="DNA polymerase III subunit chi"/>
    <property type="match status" value="1"/>
</dbReference>
<dbReference type="InterPro" id="IPR007459">
    <property type="entry name" value="DNA_pol3_chi"/>
</dbReference>
<evidence type="ECO:0000313" key="2">
    <source>
        <dbReference type="Proteomes" id="UP001289135"/>
    </source>
</evidence>
<dbReference type="SUPFAM" id="SSF102400">
    <property type="entry name" value="DNA polymerase III chi subunit"/>
    <property type="match status" value="1"/>
</dbReference>
<keyword evidence="2" id="KW-1185">Reference proteome</keyword>
<dbReference type="AlphaFoldDB" id="A0AAE5AHE1"/>
<dbReference type="GO" id="GO:0003887">
    <property type="term" value="F:DNA-directed DNA polymerase activity"/>
    <property type="evidence" value="ECO:0007669"/>
    <property type="project" value="InterPro"/>
</dbReference>
<organism evidence="1 2">
    <name type="scientific">Lyticum sinuosum</name>
    <dbReference type="NCBI Taxonomy" id="1332059"/>
    <lineage>
        <taxon>Bacteria</taxon>
        <taxon>Pseudomonadati</taxon>
        <taxon>Pseudomonadota</taxon>
        <taxon>Alphaproteobacteria</taxon>
        <taxon>Rickettsiales</taxon>
        <taxon>Lyticum</taxon>
    </lineage>
</organism>
<protein>
    <submittedName>
        <fullName evidence="1">DNA polymerase III subunit chi</fullName>
    </submittedName>
</protein>
<reference evidence="1" key="1">
    <citation type="submission" date="2023-02" db="EMBL/GenBank/DDBJ databases">
        <title>Host association and intracellularity evolved multiple times independently in the Rickettsiales.</title>
        <authorList>
            <person name="Castelli M."/>
            <person name="Nardi T."/>
            <person name="Gammuto L."/>
            <person name="Bellinzona G."/>
            <person name="Sabaneyeva E."/>
            <person name="Potekhin A."/>
            <person name="Serra V."/>
            <person name="Petroni G."/>
            <person name="Sassera D."/>
        </authorList>
    </citation>
    <scope>NUCLEOTIDE SEQUENCE</scope>
    <source>
        <strain evidence="1">USBL-36I1</strain>
    </source>
</reference>
<dbReference type="Pfam" id="PF04364">
    <property type="entry name" value="DNA_pol3_chi"/>
    <property type="match status" value="1"/>
</dbReference>
<dbReference type="EMBL" id="JARGYU010000001">
    <property type="protein sequence ID" value="MDZ5760906.1"/>
    <property type="molecule type" value="Genomic_DNA"/>
</dbReference>
<proteinExistence type="predicted"/>
<evidence type="ECO:0000313" key="1">
    <source>
        <dbReference type="EMBL" id="MDZ5760906.1"/>
    </source>
</evidence>
<comment type="caution">
    <text evidence="1">The sequence shown here is derived from an EMBL/GenBank/DDBJ whole genome shotgun (WGS) entry which is preliminary data.</text>
</comment>
<dbReference type="GO" id="GO:0003677">
    <property type="term" value="F:DNA binding"/>
    <property type="evidence" value="ECO:0007669"/>
    <property type="project" value="InterPro"/>
</dbReference>
<accession>A0AAE5AHE1</accession>
<dbReference type="Proteomes" id="UP001289135">
    <property type="component" value="Unassembled WGS sequence"/>
</dbReference>